<organism evidence="6 7">
    <name type="scientific">Atopomonas hussainii</name>
    <dbReference type="NCBI Taxonomy" id="1429083"/>
    <lineage>
        <taxon>Bacteria</taxon>
        <taxon>Pseudomonadati</taxon>
        <taxon>Pseudomonadota</taxon>
        <taxon>Gammaproteobacteria</taxon>
        <taxon>Pseudomonadales</taxon>
        <taxon>Pseudomonadaceae</taxon>
        <taxon>Atopomonas</taxon>
    </lineage>
</organism>
<dbReference type="GO" id="GO:0043709">
    <property type="term" value="P:cell adhesion involved in single-species biofilm formation"/>
    <property type="evidence" value="ECO:0007669"/>
    <property type="project" value="TreeGrafter"/>
</dbReference>
<feature type="domain" description="GGDEF" evidence="5">
    <location>
        <begin position="177"/>
        <end position="306"/>
    </location>
</feature>
<dbReference type="AlphaFoldDB" id="A0A1H7FCU9"/>
<comment type="catalytic activity">
    <reaction evidence="4">
        <text>2 GTP = 3',3'-c-di-GMP + 2 diphosphate</text>
        <dbReference type="Rhea" id="RHEA:24898"/>
        <dbReference type="ChEBI" id="CHEBI:33019"/>
        <dbReference type="ChEBI" id="CHEBI:37565"/>
        <dbReference type="ChEBI" id="CHEBI:58805"/>
        <dbReference type="EC" id="2.7.7.65"/>
    </reaction>
</comment>
<dbReference type="InterPro" id="IPR000160">
    <property type="entry name" value="GGDEF_dom"/>
</dbReference>
<comment type="subcellular location">
    <subcellularLocation>
        <location evidence="2">Cell inner membrane</location>
    </subcellularLocation>
</comment>
<dbReference type="GO" id="GO:0052621">
    <property type="term" value="F:diguanylate cyclase activity"/>
    <property type="evidence" value="ECO:0007669"/>
    <property type="project" value="UniProtKB-EC"/>
</dbReference>
<dbReference type="Proteomes" id="UP000185766">
    <property type="component" value="Unassembled WGS sequence"/>
</dbReference>
<evidence type="ECO:0000313" key="6">
    <source>
        <dbReference type="EMBL" id="SEK23127.1"/>
    </source>
</evidence>
<dbReference type="GO" id="GO:1902201">
    <property type="term" value="P:negative regulation of bacterial-type flagellum-dependent cell motility"/>
    <property type="evidence" value="ECO:0007669"/>
    <property type="project" value="TreeGrafter"/>
</dbReference>
<proteinExistence type="predicted"/>
<dbReference type="InterPro" id="IPR029787">
    <property type="entry name" value="Nucleotide_cyclase"/>
</dbReference>
<evidence type="ECO:0000256" key="1">
    <source>
        <dbReference type="ARBA" id="ARBA00001946"/>
    </source>
</evidence>
<evidence type="ECO:0000256" key="3">
    <source>
        <dbReference type="ARBA" id="ARBA00012528"/>
    </source>
</evidence>
<dbReference type="PANTHER" id="PTHR45138:SF9">
    <property type="entry name" value="DIGUANYLATE CYCLASE DGCM-RELATED"/>
    <property type="match status" value="1"/>
</dbReference>
<keyword evidence="7" id="KW-1185">Reference proteome</keyword>
<evidence type="ECO:0000313" key="7">
    <source>
        <dbReference type="Proteomes" id="UP000185766"/>
    </source>
</evidence>
<gene>
    <name evidence="6" type="ORF">SAMN05216214_101166</name>
</gene>
<dbReference type="EMBL" id="FOAS01000001">
    <property type="protein sequence ID" value="SEK23127.1"/>
    <property type="molecule type" value="Genomic_DNA"/>
</dbReference>
<dbReference type="PANTHER" id="PTHR45138">
    <property type="entry name" value="REGULATORY COMPONENTS OF SENSORY TRANSDUCTION SYSTEM"/>
    <property type="match status" value="1"/>
</dbReference>
<evidence type="ECO:0000256" key="2">
    <source>
        <dbReference type="ARBA" id="ARBA00004533"/>
    </source>
</evidence>
<evidence type="ECO:0000256" key="4">
    <source>
        <dbReference type="ARBA" id="ARBA00034247"/>
    </source>
</evidence>
<dbReference type="FunFam" id="3.30.70.270:FF:000001">
    <property type="entry name" value="Diguanylate cyclase domain protein"/>
    <property type="match status" value="1"/>
</dbReference>
<dbReference type="CDD" id="cd01949">
    <property type="entry name" value="GGDEF"/>
    <property type="match status" value="1"/>
</dbReference>
<comment type="cofactor">
    <cofactor evidence="1">
        <name>Mg(2+)</name>
        <dbReference type="ChEBI" id="CHEBI:18420"/>
    </cofactor>
</comment>
<dbReference type="PROSITE" id="PS50887">
    <property type="entry name" value="GGDEF"/>
    <property type="match status" value="1"/>
</dbReference>
<dbReference type="EC" id="2.7.7.65" evidence="3"/>
<dbReference type="InterPro" id="IPR050469">
    <property type="entry name" value="Diguanylate_Cyclase"/>
</dbReference>
<dbReference type="NCBIfam" id="TIGR00254">
    <property type="entry name" value="GGDEF"/>
    <property type="match status" value="1"/>
</dbReference>
<accession>A0A1H7FCU9</accession>
<dbReference type="InterPro" id="IPR043128">
    <property type="entry name" value="Rev_trsase/Diguanyl_cyclase"/>
</dbReference>
<sequence>MANDPLLAALEAITALRSLETVEAALLKTIGEIYPQIDRLHLLTWHDGELIEYGALLDGQFAEHNGSPLHAEHPLYSLRHTLHYDPERKPGVYGEYYLYPLSRLDTLTPTHALLALRTTRLSGQARKVIGSLIRIVENFTELLREKNRDRLTGLFNRHQLEEGIHQLLNRRTPHTGGQYWLAMMDIDHFKQINDTLGHLFGDEVLLTVSQLMQGAFRNQDQLFRYGGEEFVVLLGGVDEDGALGALERFRSDVERYRFPQLDSVTLSIGYCQLLNQGSAATALGEADQALYQAKHRGRNQVFAYHQICATQTINPETGSIDLF</sequence>
<dbReference type="SMART" id="SM00267">
    <property type="entry name" value="GGDEF"/>
    <property type="match status" value="1"/>
</dbReference>
<evidence type="ECO:0000259" key="5">
    <source>
        <dbReference type="PROSITE" id="PS50887"/>
    </source>
</evidence>
<dbReference type="GO" id="GO:0005886">
    <property type="term" value="C:plasma membrane"/>
    <property type="evidence" value="ECO:0007669"/>
    <property type="project" value="UniProtKB-SubCell"/>
</dbReference>
<dbReference type="Pfam" id="PF00990">
    <property type="entry name" value="GGDEF"/>
    <property type="match status" value="1"/>
</dbReference>
<dbReference type="SUPFAM" id="SSF55073">
    <property type="entry name" value="Nucleotide cyclase"/>
    <property type="match status" value="1"/>
</dbReference>
<dbReference type="Gene3D" id="3.30.70.270">
    <property type="match status" value="1"/>
</dbReference>
<reference evidence="6 7" key="1">
    <citation type="submission" date="2016-10" db="EMBL/GenBank/DDBJ databases">
        <authorList>
            <person name="de Groot N.N."/>
        </authorList>
    </citation>
    <scope>NUCLEOTIDE SEQUENCE [LARGE SCALE GENOMIC DNA]</scope>
    <source>
        <strain evidence="6 7">JCM 19513</strain>
    </source>
</reference>
<dbReference type="STRING" id="1429083.GCA_001885685_02385"/>
<protein>
    <recommendedName>
        <fullName evidence="3">diguanylate cyclase</fullName>
        <ecNumber evidence="3">2.7.7.65</ecNumber>
    </recommendedName>
</protein>
<name>A0A1H7FCU9_9GAMM</name>